<evidence type="ECO:0000259" key="1">
    <source>
        <dbReference type="PROSITE" id="PS50011"/>
    </source>
</evidence>
<dbReference type="PANTHER" id="PTHR46699">
    <property type="entry name" value="SERINE/THREONINE-PROTEIN KINASE STN8, CHLOROPLASTIC-RELATED"/>
    <property type="match status" value="1"/>
</dbReference>
<organism evidence="3">
    <name type="scientific">Micromonas pusilla (strain CCMP1545)</name>
    <name type="common">Picoplanktonic green alga</name>
    <dbReference type="NCBI Taxonomy" id="564608"/>
    <lineage>
        <taxon>Eukaryota</taxon>
        <taxon>Viridiplantae</taxon>
        <taxon>Chlorophyta</taxon>
        <taxon>Mamiellophyceae</taxon>
        <taxon>Mamiellales</taxon>
        <taxon>Mamiellaceae</taxon>
        <taxon>Micromonas</taxon>
    </lineage>
</organism>
<dbReference type="Pfam" id="PF00069">
    <property type="entry name" value="Pkinase"/>
    <property type="match status" value="1"/>
</dbReference>
<reference evidence="2 3" key="1">
    <citation type="journal article" date="2009" name="Science">
        <title>Green evolution and dynamic adaptations revealed by genomes of the marine picoeukaryotes Micromonas.</title>
        <authorList>
            <person name="Worden A.Z."/>
            <person name="Lee J.H."/>
            <person name="Mock T."/>
            <person name="Rouze P."/>
            <person name="Simmons M.P."/>
            <person name="Aerts A.L."/>
            <person name="Allen A.E."/>
            <person name="Cuvelier M.L."/>
            <person name="Derelle E."/>
            <person name="Everett M.V."/>
            <person name="Foulon E."/>
            <person name="Grimwood J."/>
            <person name="Gundlach H."/>
            <person name="Henrissat B."/>
            <person name="Napoli C."/>
            <person name="McDonald S.M."/>
            <person name="Parker M.S."/>
            <person name="Rombauts S."/>
            <person name="Salamov A."/>
            <person name="Von Dassow P."/>
            <person name="Badger J.H."/>
            <person name="Coutinho P.M."/>
            <person name="Demir E."/>
            <person name="Dubchak I."/>
            <person name="Gentemann C."/>
            <person name="Eikrem W."/>
            <person name="Gready J.E."/>
            <person name="John U."/>
            <person name="Lanier W."/>
            <person name="Lindquist E.A."/>
            <person name="Lucas S."/>
            <person name="Mayer K.F."/>
            <person name="Moreau H."/>
            <person name="Not F."/>
            <person name="Otillar R."/>
            <person name="Panaud O."/>
            <person name="Pangilinan J."/>
            <person name="Paulsen I."/>
            <person name="Piegu B."/>
            <person name="Poliakov A."/>
            <person name="Robbens S."/>
            <person name="Schmutz J."/>
            <person name="Toulza E."/>
            <person name="Wyss T."/>
            <person name="Zelensky A."/>
            <person name="Zhou K."/>
            <person name="Armbrust E.V."/>
            <person name="Bhattacharya D."/>
            <person name="Goodenough U.W."/>
            <person name="Van de Peer Y."/>
            <person name="Grigoriev I.V."/>
        </authorList>
    </citation>
    <scope>NUCLEOTIDE SEQUENCE [LARGE SCALE GENOMIC DNA]</scope>
    <source>
        <strain evidence="2 3">CCMP1545</strain>
    </source>
</reference>
<dbReference type="Proteomes" id="UP000001876">
    <property type="component" value="Unassembled WGS sequence"/>
</dbReference>
<feature type="domain" description="Protein kinase" evidence="1">
    <location>
        <begin position="1"/>
        <end position="193"/>
    </location>
</feature>
<dbReference type="eggNOG" id="KOG0594">
    <property type="taxonomic scope" value="Eukaryota"/>
</dbReference>
<proteinExistence type="predicted"/>
<protein>
    <submittedName>
        <fullName evidence="2">Predicted protein</fullName>
    </submittedName>
</protein>
<dbReference type="GO" id="GO:0005524">
    <property type="term" value="F:ATP binding"/>
    <property type="evidence" value="ECO:0007669"/>
    <property type="project" value="InterPro"/>
</dbReference>
<keyword evidence="3" id="KW-1185">Reference proteome</keyword>
<dbReference type="Gene3D" id="1.10.510.10">
    <property type="entry name" value="Transferase(Phosphotransferase) domain 1"/>
    <property type="match status" value="1"/>
</dbReference>
<name>C1MVL9_MICPC</name>
<dbReference type="InterPro" id="IPR008271">
    <property type="entry name" value="Ser/Thr_kinase_AS"/>
</dbReference>
<dbReference type="OMA" id="YIMSTHT"/>
<dbReference type="RefSeq" id="XP_003059776.1">
    <property type="nucleotide sequence ID" value="XM_003059730.1"/>
</dbReference>
<dbReference type="GeneID" id="9685498"/>
<dbReference type="EMBL" id="GG663741">
    <property type="protein sequence ID" value="EEH55728.1"/>
    <property type="molecule type" value="Genomic_DNA"/>
</dbReference>
<sequence>MNVGDETKAVKLFSKQLLQAVDAVHGAGVIHRDVKPNNILFARGGKIKLIDLGGAADLRVGTNYDKDETVFDPTYGPPEKYLDVKGVGNIFGAAAGWASGKPDLFDAFSCGMVILQCACPSLRKGKAMNGVKRDLNVYNYDAERWRDTLSEKRQEDFAILDADGGKGWDLVVGLLSQRKGRTSVKKALGHLFLR</sequence>
<dbReference type="InterPro" id="IPR011009">
    <property type="entry name" value="Kinase-like_dom_sf"/>
</dbReference>
<dbReference type="KEGG" id="mpp:MICPUCDRAFT_18508"/>
<dbReference type="OrthoDB" id="498465at2759"/>
<dbReference type="PROSITE" id="PS50011">
    <property type="entry name" value="PROTEIN_KINASE_DOM"/>
    <property type="match status" value="1"/>
</dbReference>
<dbReference type="SUPFAM" id="SSF56112">
    <property type="entry name" value="Protein kinase-like (PK-like)"/>
    <property type="match status" value="1"/>
</dbReference>
<evidence type="ECO:0000313" key="2">
    <source>
        <dbReference type="EMBL" id="EEH55728.1"/>
    </source>
</evidence>
<dbReference type="InterPro" id="IPR000719">
    <property type="entry name" value="Prot_kinase_dom"/>
</dbReference>
<dbReference type="PROSITE" id="PS00108">
    <property type="entry name" value="PROTEIN_KINASE_ST"/>
    <property type="match status" value="1"/>
</dbReference>
<accession>C1MVL9</accession>
<dbReference type="AlphaFoldDB" id="C1MVL9"/>
<dbReference type="STRING" id="564608.C1MVL9"/>
<evidence type="ECO:0000313" key="3">
    <source>
        <dbReference type="Proteomes" id="UP000001876"/>
    </source>
</evidence>
<dbReference type="GO" id="GO:0004672">
    <property type="term" value="F:protein kinase activity"/>
    <property type="evidence" value="ECO:0007669"/>
    <property type="project" value="InterPro"/>
</dbReference>
<gene>
    <name evidence="2" type="ORF">MICPUCDRAFT_18508</name>
</gene>